<evidence type="ECO:0000256" key="2">
    <source>
        <dbReference type="SAM" id="SignalP"/>
    </source>
</evidence>
<dbReference type="AlphaFoldDB" id="A0A9Q5HY07"/>
<dbReference type="OrthoDB" id="3262885at2759"/>
<keyword evidence="4" id="KW-1185">Reference proteome</keyword>
<dbReference type="Proteomes" id="UP000757232">
    <property type="component" value="Unassembled WGS sequence"/>
</dbReference>
<gene>
    <name evidence="3" type="ORF">A7U60_g4901</name>
</gene>
<feature type="signal peptide" evidence="2">
    <location>
        <begin position="1"/>
        <end position="20"/>
    </location>
</feature>
<organism evidence="3 4">
    <name type="scientific">Sanghuangporus baumii</name>
    <name type="common">Phellinus baumii</name>
    <dbReference type="NCBI Taxonomy" id="108892"/>
    <lineage>
        <taxon>Eukaryota</taxon>
        <taxon>Fungi</taxon>
        <taxon>Dikarya</taxon>
        <taxon>Basidiomycota</taxon>
        <taxon>Agaricomycotina</taxon>
        <taxon>Agaricomycetes</taxon>
        <taxon>Hymenochaetales</taxon>
        <taxon>Hymenochaetaceae</taxon>
        <taxon>Sanghuangporus</taxon>
    </lineage>
</organism>
<feature type="chain" id="PRO_5040192517" description="Transmembrane protein" evidence="2">
    <location>
        <begin position="21"/>
        <end position="204"/>
    </location>
</feature>
<keyword evidence="1" id="KW-0812">Transmembrane</keyword>
<sequence length="204" mass="22432">MASMASLGAACLGILTHCLGFFLTIPEAVYANATVSVEGVTSPLDPGSTPNANENPALLSPSNLLAVLRTVWRLAAFSLSYLIHIPKVVYLPIKHVTIAFIYVIEALLRPLYPILAPFYLAFRIFMTPILVPVLLLYRMAVLVYPLYVFLGAAVVCGAMAGLLARRLDGIIVKDVFGFRSQRLVTPSKRKRTSSREKRVRIKTK</sequence>
<feature type="transmembrane region" description="Helical" evidence="1">
    <location>
        <begin position="146"/>
        <end position="164"/>
    </location>
</feature>
<keyword evidence="1" id="KW-1133">Transmembrane helix</keyword>
<reference evidence="3" key="1">
    <citation type="submission" date="2016-06" db="EMBL/GenBank/DDBJ databases">
        <title>Draft Genome sequence of the fungus Inonotus baumii.</title>
        <authorList>
            <person name="Zhu H."/>
            <person name="Lin W."/>
        </authorList>
    </citation>
    <scope>NUCLEOTIDE SEQUENCE</scope>
    <source>
        <strain evidence="3">821</strain>
    </source>
</reference>
<name>A0A9Q5HY07_SANBA</name>
<keyword evidence="1" id="KW-0472">Membrane</keyword>
<accession>A0A9Q5HY07</accession>
<evidence type="ECO:0000256" key="1">
    <source>
        <dbReference type="SAM" id="Phobius"/>
    </source>
</evidence>
<keyword evidence="2" id="KW-0732">Signal</keyword>
<dbReference type="EMBL" id="LNZH02000186">
    <property type="protein sequence ID" value="OCB87944.1"/>
    <property type="molecule type" value="Genomic_DNA"/>
</dbReference>
<proteinExistence type="predicted"/>
<evidence type="ECO:0008006" key="5">
    <source>
        <dbReference type="Google" id="ProtNLM"/>
    </source>
</evidence>
<feature type="transmembrane region" description="Helical" evidence="1">
    <location>
        <begin position="120"/>
        <end position="140"/>
    </location>
</feature>
<evidence type="ECO:0000313" key="3">
    <source>
        <dbReference type="EMBL" id="OCB87944.1"/>
    </source>
</evidence>
<evidence type="ECO:0000313" key="4">
    <source>
        <dbReference type="Proteomes" id="UP000757232"/>
    </source>
</evidence>
<comment type="caution">
    <text evidence="3">The sequence shown here is derived from an EMBL/GenBank/DDBJ whole genome shotgun (WGS) entry which is preliminary data.</text>
</comment>
<protein>
    <recommendedName>
        <fullName evidence="5">Transmembrane protein</fullName>
    </recommendedName>
</protein>